<accession>A0A1Y1WIN6</accession>
<sequence length="190" mass="21619">MATAYPYEENAYTSLLETRSVRLRNVRSVPYRVIEIDLQNKPDWYHLVNPQLKVPALRIPDGTILIESMVIAEYIADKYPESNLLPTNALERAQLRLAIELFSTRIIRAHLPEFSNELARQWERPSGKNGPFWFGDQFGYVEVVTTSFAGLLLAPAHYRGFSVPETDEYAGIPQVVQGGFDPPWIPRGQA</sequence>
<proteinExistence type="predicted"/>
<evidence type="ECO:0000313" key="3">
    <source>
        <dbReference type="Proteomes" id="UP000193922"/>
    </source>
</evidence>
<dbReference type="SFLD" id="SFLDS00019">
    <property type="entry name" value="Glutathione_Transferase_(cytos"/>
    <property type="match status" value="1"/>
</dbReference>
<comment type="caution">
    <text evidence="2">The sequence shown here is derived from an EMBL/GenBank/DDBJ whole genome shotgun (WGS) entry which is preliminary data.</text>
</comment>
<reference evidence="2 3" key="1">
    <citation type="submission" date="2016-07" db="EMBL/GenBank/DDBJ databases">
        <title>Pervasive Adenine N6-methylation of Active Genes in Fungi.</title>
        <authorList>
            <consortium name="DOE Joint Genome Institute"/>
            <person name="Mondo S.J."/>
            <person name="Dannebaum R.O."/>
            <person name="Kuo R.C."/>
            <person name="Labutti K."/>
            <person name="Haridas S."/>
            <person name="Kuo A."/>
            <person name="Salamov A."/>
            <person name="Ahrendt S.R."/>
            <person name="Lipzen A."/>
            <person name="Sullivan W."/>
            <person name="Andreopoulos W.B."/>
            <person name="Clum A."/>
            <person name="Lindquist E."/>
            <person name="Daum C."/>
            <person name="Ramamoorthy G.K."/>
            <person name="Gryganskyi A."/>
            <person name="Culley D."/>
            <person name="Magnuson J.K."/>
            <person name="James T.Y."/>
            <person name="O'Malley M.A."/>
            <person name="Stajich J.E."/>
            <person name="Spatafora J.W."/>
            <person name="Visel A."/>
            <person name="Grigoriev I.V."/>
        </authorList>
    </citation>
    <scope>NUCLEOTIDE SEQUENCE [LARGE SCALE GENOMIC DNA]</scope>
    <source>
        <strain evidence="2 3">ATCC 12442</strain>
    </source>
</reference>
<feature type="domain" description="GST N-terminal" evidence="1">
    <location>
        <begin position="1"/>
        <end position="83"/>
    </location>
</feature>
<dbReference type="PANTHER" id="PTHR43968:SF6">
    <property type="entry name" value="GLUTATHIONE S-TRANSFERASE OMEGA"/>
    <property type="match status" value="1"/>
</dbReference>
<dbReference type="RefSeq" id="XP_040746739.1">
    <property type="nucleotide sequence ID" value="XM_040885354.1"/>
</dbReference>
<dbReference type="GeneID" id="63802002"/>
<dbReference type="Gene3D" id="3.40.30.10">
    <property type="entry name" value="Glutaredoxin"/>
    <property type="match status" value="1"/>
</dbReference>
<organism evidence="2 3">
    <name type="scientific">Linderina pennispora</name>
    <dbReference type="NCBI Taxonomy" id="61395"/>
    <lineage>
        <taxon>Eukaryota</taxon>
        <taxon>Fungi</taxon>
        <taxon>Fungi incertae sedis</taxon>
        <taxon>Zoopagomycota</taxon>
        <taxon>Kickxellomycotina</taxon>
        <taxon>Kickxellomycetes</taxon>
        <taxon>Kickxellales</taxon>
        <taxon>Kickxellaceae</taxon>
        <taxon>Linderina</taxon>
    </lineage>
</organism>
<dbReference type="Gene3D" id="1.20.1050.10">
    <property type="match status" value="1"/>
</dbReference>
<dbReference type="InterPro" id="IPR036249">
    <property type="entry name" value="Thioredoxin-like_sf"/>
</dbReference>
<dbReference type="SUPFAM" id="SSF52833">
    <property type="entry name" value="Thioredoxin-like"/>
    <property type="match status" value="1"/>
</dbReference>
<dbReference type="InterPro" id="IPR040079">
    <property type="entry name" value="Glutathione_S-Trfase"/>
</dbReference>
<gene>
    <name evidence="2" type="ORF">DL89DRAFT_255496</name>
</gene>
<dbReference type="EMBL" id="MCFD01000002">
    <property type="protein sequence ID" value="ORX73399.1"/>
    <property type="molecule type" value="Genomic_DNA"/>
</dbReference>
<name>A0A1Y1WIN6_9FUNG</name>
<dbReference type="InterPro" id="IPR036282">
    <property type="entry name" value="Glutathione-S-Trfase_C_sf"/>
</dbReference>
<evidence type="ECO:0000259" key="1">
    <source>
        <dbReference type="PROSITE" id="PS50404"/>
    </source>
</evidence>
<dbReference type="AlphaFoldDB" id="A0A1Y1WIN6"/>
<dbReference type="InterPro" id="IPR004045">
    <property type="entry name" value="Glutathione_S-Trfase_N"/>
</dbReference>
<keyword evidence="3" id="KW-1185">Reference proteome</keyword>
<protein>
    <recommendedName>
        <fullName evidence="1">GST N-terminal domain-containing protein</fullName>
    </recommendedName>
</protein>
<dbReference type="OrthoDB" id="202840at2759"/>
<dbReference type="SUPFAM" id="SSF47616">
    <property type="entry name" value="GST C-terminal domain-like"/>
    <property type="match status" value="1"/>
</dbReference>
<dbReference type="STRING" id="61395.A0A1Y1WIN6"/>
<evidence type="ECO:0000313" key="2">
    <source>
        <dbReference type="EMBL" id="ORX73399.1"/>
    </source>
</evidence>
<dbReference type="PANTHER" id="PTHR43968">
    <property type="match status" value="1"/>
</dbReference>
<dbReference type="GO" id="GO:0005737">
    <property type="term" value="C:cytoplasm"/>
    <property type="evidence" value="ECO:0007669"/>
    <property type="project" value="TreeGrafter"/>
</dbReference>
<dbReference type="Pfam" id="PF13417">
    <property type="entry name" value="GST_N_3"/>
    <property type="match status" value="1"/>
</dbReference>
<dbReference type="InterPro" id="IPR050983">
    <property type="entry name" value="GST_Omega/HSP26"/>
</dbReference>
<dbReference type="Proteomes" id="UP000193922">
    <property type="component" value="Unassembled WGS sequence"/>
</dbReference>
<dbReference type="PROSITE" id="PS50404">
    <property type="entry name" value="GST_NTER"/>
    <property type="match status" value="1"/>
</dbReference>